<evidence type="ECO:0000256" key="1">
    <source>
        <dbReference type="ARBA" id="ARBA00005417"/>
    </source>
</evidence>
<dbReference type="PROSITE" id="PS50893">
    <property type="entry name" value="ABC_TRANSPORTER_2"/>
    <property type="match status" value="1"/>
</dbReference>
<dbReference type="InterPro" id="IPR003439">
    <property type="entry name" value="ABC_transporter-like_ATP-bd"/>
</dbReference>
<sequence>MIRPALVLSRVLHRYDGTTAVEHLTLSVPTRSLYGLLGPRGAGKSTVLDIAAGLRQPTSGRVRVFGVDPSSDPTAVTGLVGSSPRHTPELAALTARELLVRAGTRRGLEAEVAARHAQELLHAFALGEVADRVIADSPAGTWQRLAVAAAMPHFPRLLVLDDPFAGAGAHDVEIITTLLRRYVSAGRTVLLATDSRALAERTCTHLAVLDRGRLTGQRILPA</sequence>
<gene>
    <name evidence="6" type="ORF">BC739_007490</name>
</gene>
<dbReference type="EMBL" id="JACJID010000006">
    <property type="protein sequence ID" value="MBA8930257.1"/>
    <property type="molecule type" value="Genomic_DNA"/>
</dbReference>
<evidence type="ECO:0000256" key="4">
    <source>
        <dbReference type="ARBA" id="ARBA00022840"/>
    </source>
</evidence>
<dbReference type="InterPro" id="IPR003593">
    <property type="entry name" value="AAA+_ATPase"/>
</dbReference>
<evidence type="ECO:0000259" key="5">
    <source>
        <dbReference type="PROSITE" id="PS50893"/>
    </source>
</evidence>
<dbReference type="SMART" id="SM00382">
    <property type="entry name" value="AAA"/>
    <property type="match status" value="1"/>
</dbReference>
<comment type="caution">
    <text evidence="6">The sequence shown here is derived from an EMBL/GenBank/DDBJ whole genome shotgun (WGS) entry which is preliminary data.</text>
</comment>
<organism evidence="6 7">
    <name type="scientific">Kutzneria viridogrisea</name>
    <dbReference type="NCBI Taxonomy" id="47990"/>
    <lineage>
        <taxon>Bacteria</taxon>
        <taxon>Bacillati</taxon>
        <taxon>Actinomycetota</taxon>
        <taxon>Actinomycetes</taxon>
        <taxon>Pseudonocardiales</taxon>
        <taxon>Pseudonocardiaceae</taxon>
        <taxon>Kutzneria</taxon>
    </lineage>
</organism>
<dbReference type="PANTHER" id="PTHR43335:SF11">
    <property type="entry name" value="ABC TRANSPORTER RELATED"/>
    <property type="match status" value="1"/>
</dbReference>
<proteinExistence type="inferred from homology"/>
<dbReference type="GO" id="GO:0005524">
    <property type="term" value="F:ATP binding"/>
    <property type="evidence" value="ECO:0007669"/>
    <property type="project" value="UniProtKB-KW"/>
</dbReference>
<dbReference type="SUPFAM" id="SSF52540">
    <property type="entry name" value="P-loop containing nucleoside triphosphate hydrolases"/>
    <property type="match status" value="1"/>
</dbReference>
<dbReference type="RefSeq" id="WP_182839775.1">
    <property type="nucleotide sequence ID" value="NZ_BAAABQ010000034.1"/>
</dbReference>
<dbReference type="Gene3D" id="3.40.50.300">
    <property type="entry name" value="P-loop containing nucleotide triphosphate hydrolases"/>
    <property type="match status" value="1"/>
</dbReference>
<dbReference type="InterPro" id="IPR027417">
    <property type="entry name" value="P-loop_NTPase"/>
</dbReference>
<keyword evidence="7" id="KW-1185">Reference proteome</keyword>
<dbReference type="Proteomes" id="UP000517916">
    <property type="component" value="Unassembled WGS sequence"/>
</dbReference>
<accession>A0ABR6BTM1</accession>
<keyword evidence="2" id="KW-0813">Transport</keyword>
<feature type="domain" description="ABC transporter" evidence="5">
    <location>
        <begin position="6"/>
        <end position="222"/>
    </location>
</feature>
<evidence type="ECO:0000313" key="7">
    <source>
        <dbReference type="Proteomes" id="UP000517916"/>
    </source>
</evidence>
<comment type="similarity">
    <text evidence="1">Belongs to the ABC transporter superfamily.</text>
</comment>
<evidence type="ECO:0000256" key="3">
    <source>
        <dbReference type="ARBA" id="ARBA00022741"/>
    </source>
</evidence>
<dbReference type="Pfam" id="PF00005">
    <property type="entry name" value="ABC_tran"/>
    <property type="match status" value="1"/>
</dbReference>
<keyword evidence="3" id="KW-0547">Nucleotide-binding</keyword>
<evidence type="ECO:0000256" key="2">
    <source>
        <dbReference type="ARBA" id="ARBA00022448"/>
    </source>
</evidence>
<reference evidence="6 7" key="1">
    <citation type="submission" date="2020-08" db="EMBL/GenBank/DDBJ databases">
        <title>Genomic Encyclopedia of Archaeal and Bacterial Type Strains, Phase II (KMG-II): from individual species to whole genera.</title>
        <authorList>
            <person name="Goeker M."/>
        </authorList>
    </citation>
    <scope>NUCLEOTIDE SEQUENCE [LARGE SCALE GENOMIC DNA]</scope>
    <source>
        <strain evidence="6 7">DSM 43850</strain>
    </source>
</reference>
<dbReference type="PANTHER" id="PTHR43335">
    <property type="entry name" value="ABC TRANSPORTER, ATP-BINDING PROTEIN"/>
    <property type="match status" value="1"/>
</dbReference>
<evidence type="ECO:0000313" key="6">
    <source>
        <dbReference type="EMBL" id="MBA8930257.1"/>
    </source>
</evidence>
<name>A0ABR6BTM1_9PSEU</name>
<keyword evidence="4 6" id="KW-0067">ATP-binding</keyword>
<protein>
    <submittedName>
        <fullName evidence="6">ABC-2 type transport system ATP-binding protein</fullName>
    </submittedName>
</protein>